<reference evidence="10" key="1">
    <citation type="submission" date="2022-05" db="EMBL/GenBank/DDBJ databases">
        <title>The Musa troglodytarum L. genome provides insights into the mechanism of non-climacteric behaviour and enrichment of carotenoids.</title>
        <authorList>
            <person name="Wang J."/>
        </authorList>
    </citation>
    <scope>NUCLEOTIDE SEQUENCE</scope>
    <source>
        <tissue evidence="10">Leaf</tissue>
    </source>
</reference>
<evidence type="ECO:0000256" key="9">
    <source>
        <dbReference type="SAM" id="Phobius"/>
    </source>
</evidence>
<evidence type="ECO:0000256" key="2">
    <source>
        <dbReference type="ARBA" id="ARBA00009977"/>
    </source>
</evidence>
<protein>
    <submittedName>
        <fullName evidence="10">Glutamine dumper</fullName>
    </submittedName>
</protein>
<dbReference type="GO" id="GO:0016020">
    <property type="term" value="C:membrane"/>
    <property type="evidence" value="ECO:0007669"/>
    <property type="project" value="UniProtKB-SubCell"/>
</dbReference>
<keyword evidence="7 9" id="KW-0472">Membrane</keyword>
<evidence type="ECO:0000256" key="3">
    <source>
        <dbReference type="ARBA" id="ARBA00022448"/>
    </source>
</evidence>
<evidence type="ECO:0000256" key="1">
    <source>
        <dbReference type="ARBA" id="ARBA00004167"/>
    </source>
</evidence>
<feature type="region of interest" description="Disordered" evidence="8">
    <location>
        <begin position="139"/>
        <end position="197"/>
    </location>
</feature>
<evidence type="ECO:0000256" key="6">
    <source>
        <dbReference type="ARBA" id="ARBA00022989"/>
    </source>
</evidence>
<gene>
    <name evidence="10" type="ORF">MUK42_35752</name>
</gene>
<keyword evidence="4 9" id="KW-0812">Transmembrane</keyword>
<keyword evidence="11" id="KW-1185">Reference proteome</keyword>
<evidence type="ECO:0000256" key="5">
    <source>
        <dbReference type="ARBA" id="ARBA00022970"/>
    </source>
</evidence>
<dbReference type="EMBL" id="CP097510">
    <property type="protein sequence ID" value="URE29765.1"/>
    <property type="molecule type" value="Genomic_DNA"/>
</dbReference>
<evidence type="ECO:0000256" key="8">
    <source>
        <dbReference type="SAM" id="MobiDB-lite"/>
    </source>
</evidence>
<sequence length="197" mass="20453">MHLPISSNKVQAISLSLSLSLLMRPGGEFNTSGGATAAKSPSSASSGPPHSSWQSPVPYVFCALAVMLGLIGFAFLILACSYWKLASYLESGSDRGGRDRDMDGPASGGDAAKPPPPCEESVVVIMAGDRKPTFLATPVASCAATSSDEGGDTREAATERKNTDNTQSRDVGNSGQEEGLNQQNCNGVKAGYRSNYS</sequence>
<organism evidence="10 11">
    <name type="scientific">Musa troglodytarum</name>
    <name type="common">fe'i banana</name>
    <dbReference type="NCBI Taxonomy" id="320322"/>
    <lineage>
        <taxon>Eukaryota</taxon>
        <taxon>Viridiplantae</taxon>
        <taxon>Streptophyta</taxon>
        <taxon>Embryophyta</taxon>
        <taxon>Tracheophyta</taxon>
        <taxon>Spermatophyta</taxon>
        <taxon>Magnoliopsida</taxon>
        <taxon>Liliopsida</taxon>
        <taxon>Zingiberales</taxon>
        <taxon>Musaceae</taxon>
        <taxon>Musa</taxon>
    </lineage>
</organism>
<dbReference type="GO" id="GO:0080143">
    <property type="term" value="P:regulation of amino acid export"/>
    <property type="evidence" value="ECO:0007669"/>
    <property type="project" value="InterPro"/>
</dbReference>
<dbReference type="InterPro" id="IPR040359">
    <property type="entry name" value="GDU"/>
</dbReference>
<keyword evidence="3" id="KW-0813">Transport</keyword>
<feature type="transmembrane region" description="Helical" evidence="9">
    <location>
        <begin position="58"/>
        <end position="83"/>
    </location>
</feature>
<dbReference type="OrthoDB" id="770444at2759"/>
<comment type="similarity">
    <text evidence="2">Belongs to the GLUTAMINE DUMPER 1 (TC 9.B.60) family.</text>
</comment>
<evidence type="ECO:0000256" key="7">
    <source>
        <dbReference type="ARBA" id="ARBA00023136"/>
    </source>
</evidence>
<evidence type="ECO:0000256" key="4">
    <source>
        <dbReference type="ARBA" id="ARBA00022692"/>
    </source>
</evidence>
<dbReference type="PANTHER" id="PTHR33228">
    <property type="entry name" value="PROTEIN GLUTAMINE DUMPER 4-RELATED"/>
    <property type="match status" value="1"/>
</dbReference>
<keyword evidence="6 9" id="KW-1133">Transmembrane helix</keyword>
<dbReference type="PANTHER" id="PTHR33228:SF82">
    <property type="entry name" value="OS06G0654400 PROTEIN"/>
    <property type="match status" value="1"/>
</dbReference>
<feature type="compositionally biased region" description="Polar residues" evidence="8">
    <location>
        <begin position="164"/>
        <end position="186"/>
    </location>
</feature>
<feature type="compositionally biased region" description="Basic and acidic residues" evidence="8">
    <location>
        <begin position="92"/>
        <end position="103"/>
    </location>
</feature>
<accession>A0A9E7KWK7</accession>
<keyword evidence="5" id="KW-0029">Amino-acid transport</keyword>
<evidence type="ECO:0000313" key="11">
    <source>
        <dbReference type="Proteomes" id="UP001055439"/>
    </source>
</evidence>
<comment type="subcellular location">
    <subcellularLocation>
        <location evidence="1">Membrane</location>
        <topology evidence="1">Single-pass membrane protein</topology>
    </subcellularLocation>
</comment>
<proteinExistence type="inferred from homology"/>
<dbReference type="AlphaFoldDB" id="A0A9E7KWK7"/>
<feature type="region of interest" description="Disordered" evidence="8">
    <location>
        <begin position="92"/>
        <end position="118"/>
    </location>
</feature>
<feature type="compositionally biased region" description="Basic and acidic residues" evidence="8">
    <location>
        <begin position="151"/>
        <end position="163"/>
    </location>
</feature>
<name>A0A9E7KWK7_9LILI</name>
<dbReference type="GO" id="GO:0006865">
    <property type="term" value="P:amino acid transport"/>
    <property type="evidence" value="ECO:0007669"/>
    <property type="project" value="UniProtKB-KW"/>
</dbReference>
<evidence type="ECO:0000313" key="10">
    <source>
        <dbReference type="EMBL" id="URE29765.1"/>
    </source>
</evidence>
<dbReference type="Proteomes" id="UP001055439">
    <property type="component" value="Chromosome 8"/>
</dbReference>